<accession>A0A7J7N2U0</accession>
<evidence type="ECO:0000256" key="2">
    <source>
        <dbReference type="ARBA" id="ARBA00022729"/>
    </source>
</evidence>
<dbReference type="AlphaFoldDB" id="A0A7J7N2U0"/>
<sequence length="375" mass="42087">MASHLLYLFLILNSFFILSASTATNTTITQEKTCPFESIYQFGDSISDVGNLIRKGPAGAKSYAARLPYGEAFLHRPTGRCSNGLLMIDYIAMALRLPLLNPYLQPFVPKDHGVNFAVAGSTALNSSFFMARGIHVPQSNSPLSLQLNWFRNHLKLLCQTRKDCEKRLQRALVFVGEIGGNDYNYAFFQGKLVEEISTYVPHVVRATTDAVEEVIGEGAIRVVVPGNFPVGCIPIYLTSFPNSNPNAYDDLKCLKDLNKFARFHNNHLKRALEKLRQKYPHVVILYADYYAAFLSVLRRAPHLGFEPSSLNKACCGIGGQYNYDGSRMCGHAGVPVCSNPKQHIHWDGVHLTQEAYRHMSEWLLHEILSKIKCVW</sequence>
<comment type="caution">
    <text evidence="6">The sequence shown here is derived from an EMBL/GenBank/DDBJ whole genome shotgun (WGS) entry which is preliminary data.</text>
</comment>
<dbReference type="OrthoDB" id="1600564at2759"/>
<feature type="signal peptide" evidence="5">
    <location>
        <begin position="1"/>
        <end position="23"/>
    </location>
</feature>
<dbReference type="PANTHER" id="PTHR22835">
    <property type="entry name" value="ZINC FINGER FYVE DOMAIN CONTAINING PROTEIN"/>
    <property type="match status" value="1"/>
</dbReference>
<keyword evidence="3" id="KW-0378">Hydrolase</keyword>
<evidence type="ECO:0000256" key="4">
    <source>
        <dbReference type="ARBA" id="ARBA00023180"/>
    </source>
</evidence>
<dbReference type="Proteomes" id="UP000541444">
    <property type="component" value="Unassembled WGS sequence"/>
</dbReference>
<keyword evidence="2 5" id="KW-0732">Signal</keyword>
<protein>
    <recommendedName>
        <fullName evidence="8">Acetylajmalan esterase</fullName>
    </recommendedName>
</protein>
<dbReference type="PANTHER" id="PTHR22835:SF677">
    <property type="entry name" value="ACETYLAJMALAN ESTERASE-LIKE"/>
    <property type="match status" value="1"/>
</dbReference>
<evidence type="ECO:0000313" key="6">
    <source>
        <dbReference type="EMBL" id="KAF6161509.1"/>
    </source>
</evidence>
<dbReference type="InterPro" id="IPR036514">
    <property type="entry name" value="SGNH_hydro_sf"/>
</dbReference>
<organism evidence="6 7">
    <name type="scientific">Kingdonia uniflora</name>
    <dbReference type="NCBI Taxonomy" id="39325"/>
    <lineage>
        <taxon>Eukaryota</taxon>
        <taxon>Viridiplantae</taxon>
        <taxon>Streptophyta</taxon>
        <taxon>Embryophyta</taxon>
        <taxon>Tracheophyta</taxon>
        <taxon>Spermatophyta</taxon>
        <taxon>Magnoliopsida</taxon>
        <taxon>Ranunculales</taxon>
        <taxon>Circaeasteraceae</taxon>
        <taxon>Kingdonia</taxon>
    </lineage>
</organism>
<dbReference type="EMBL" id="JACGCM010001129">
    <property type="protein sequence ID" value="KAF6161509.1"/>
    <property type="molecule type" value="Genomic_DNA"/>
</dbReference>
<dbReference type="InterPro" id="IPR035669">
    <property type="entry name" value="SGNH_plant_lipase-like"/>
</dbReference>
<reference evidence="6 7" key="1">
    <citation type="journal article" date="2020" name="IScience">
        <title>Genome Sequencing of the Endangered Kingdonia uniflora (Circaeasteraceae, Ranunculales) Reveals Potential Mechanisms of Evolutionary Specialization.</title>
        <authorList>
            <person name="Sun Y."/>
            <person name="Deng T."/>
            <person name="Zhang A."/>
            <person name="Moore M.J."/>
            <person name="Landis J.B."/>
            <person name="Lin N."/>
            <person name="Zhang H."/>
            <person name="Zhang X."/>
            <person name="Huang J."/>
            <person name="Zhang X."/>
            <person name="Sun H."/>
            <person name="Wang H."/>
        </authorList>
    </citation>
    <scope>NUCLEOTIDE SEQUENCE [LARGE SCALE GENOMIC DNA]</scope>
    <source>
        <strain evidence="6">TB1705</strain>
        <tissue evidence="6">Leaf</tissue>
    </source>
</reference>
<evidence type="ECO:0000256" key="1">
    <source>
        <dbReference type="ARBA" id="ARBA00008668"/>
    </source>
</evidence>
<dbReference type="InterPro" id="IPR001087">
    <property type="entry name" value="GDSL"/>
</dbReference>
<proteinExistence type="inferred from homology"/>
<dbReference type="Gene3D" id="3.40.50.1110">
    <property type="entry name" value="SGNH hydrolase"/>
    <property type="match status" value="1"/>
</dbReference>
<gene>
    <name evidence="6" type="ORF">GIB67_009388</name>
</gene>
<dbReference type="SUPFAM" id="SSF52266">
    <property type="entry name" value="SGNH hydrolase"/>
    <property type="match status" value="1"/>
</dbReference>
<feature type="chain" id="PRO_5029640770" description="Acetylajmalan esterase" evidence="5">
    <location>
        <begin position="24"/>
        <end position="375"/>
    </location>
</feature>
<evidence type="ECO:0000256" key="5">
    <source>
        <dbReference type="SAM" id="SignalP"/>
    </source>
</evidence>
<evidence type="ECO:0000256" key="3">
    <source>
        <dbReference type="ARBA" id="ARBA00022801"/>
    </source>
</evidence>
<dbReference type="CDD" id="cd01837">
    <property type="entry name" value="SGNH_plant_lipase_like"/>
    <property type="match status" value="1"/>
</dbReference>
<name>A0A7J7N2U0_9MAGN</name>
<comment type="similarity">
    <text evidence="1">Belongs to the 'GDSL' lipolytic enzyme family.</text>
</comment>
<dbReference type="Pfam" id="PF00657">
    <property type="entry name" value="Lipase_GDSL"/>
    <property type="match status" value="1"/>
</dbReference>
<keyword evidence="4" id="KW-0325">Glycoprotein</keyword>
<keyword evidence="7" id="KW-1185">Reference proteome</keyword>
<evidence type="ECO:0008006" key="8">
    <source>
        <dbReference type="Google" id="ProtNLM"/>
    </source>
</evidence>
<dbReference type="GO" id="GO:0016788">
    <property type="term" value="F:hydrolase activity, acting on ester bonds"/>
    <property type="evidence" value="ECO:0007669"/>
    <property type="project" value="InterPro"/>
</dbReference>
<evidence type="ECO:0000313" key="7">
    <source>
        <dbReference type="Proteomes" id="UP000541444"/>
    </source>
</evidence>